<evidence type="ECO:0000313" key="2">
    <source>
        <dbReference type="EMBL" id="ASS76885.1"/>
    </source>
</evidence>
<proteinExistence type="predicted"/>
<feature type="transmembrane region" description="Helical" evidence="1">
    <location>
        <begin position="6"/>
        <end position="24"/>
    </location>
</feature>
<keyword evidence="1" id="KW-1133">Transmembrane helix</keyword>
<gene>
    <name evidence="2" type="ORF">CIG75_19505</name>
</gene>
<reference evidence="2 3" key="1">
    <citation type="journal article" date="2015" name="Int. J. Syst. Evol. Microbiol.">
        <title>Tumebacillus algifaecis sp. nov., isolated from decomposing algal scum.</title>
        <authorList>
            <person name="Wu Y.F."/>
            <person name="Zhang B."/>
            <person name="Xing P."/>
            <person name="Wu Q.L."/>
            <person name="Liu S.J."/>
        </authorList>
    </citation>
    <scope>NUCLEOTIDE SEQUENCE [LARGE SCALE GENOMIC DNA]</scope>
    <source>
        <strain evidence="2 3">THMBR28</strain>
    </source>
</reference>
<accession>A0A223D5Q5</accession>
<keyword evidence="1" id="KW-0472">Membrane</keyword>
<evidence type="ECO:0000256" key="1">
    <source>
        <dbReference type="SAM" id="Phobius"/>
    </source>
</evidence>
<keyword evidence="3" id="KW-1185">Reference proteome</keyword>
<dbReference type="Proteomes" id="UP000214688">
    <property type="component" value="Chromosome"/>
</dbReference>
<organism evidence="2 3">
    <name type="scientific">Tumebacillus algifaecis</name>
    <dbReference type="NCBI Taxonomy" id="1214604"/>
    <lineage>
        <taxon>Bacteria</taxon>
        <taxon>Bacillati</taxon>
        <taxon>Bacillota</taxon>
        <taxon>Bacilli</taxon>
        <taxon>Bacillales</taxon>
        <taxon>Alicyclobacillaceae</taxon>
        <taxon>Tumebacillus</taxon>
    </lineage>
</organism>
<evidence type="ECO:0000313" key="3">
    <source>
        <dbReference type="Proteomes" id="UP000214688"/>
    </source>
</evidence>
<dbReference type="RefSeq" id="WP_094238112.1">
    <property type="nucleotide sequence ID" value="NZ_CP022657.1"/>
</dbReference>
<dbReference type="KEGG" id="tab:CIG75_19505"/>
<dbReference type="EMBL" id="CP022657">
    <property type="protein sequence ID" value="ASS76885.1"/>
    <property type="molecule type" value="Genomic_DNA"/>
</dbReference>
<dbReference type="OrthoDB" id="2382377at2"/>
<name>A0A223D5Q5_9BACL</name>
<protein>
    <recommendedName>
        <fullName evidence="4">DUF4491 domain-containing protein</fullName>
    </recommendedName>
</protein>
<sequence>MGVVLWVLKVLVFFVALKVGQVLVWNVRKAYYIHPWVLELLVAVLAVILVGWVGDGWWAVALFGLLFGVIRGDQEDDSRSRRQLS</sequence>
<dbReference type="AlphaFoldDB" id="A0A223D5Q5"/>
<evidence type="ECO:0008006" key="4">
    <source>
        <dbReference type="Google" id="ProtNLM"/>
    </source>
</evidence>
<keyword evidence="1" id="KW-0812">Transmembrane</keyword>